<dbReference type="Proteomes" id="UP000063308">
    <property type="component" value="Chromosome"/>
</dbReference>
<dbReference type="AlphaFoldDB" id="A0A0E4BWR2"/>
<organism evidence="1 2">
    <name type="scientific">Bradyrhizobium diazoefficiens</name>
    <dbReference type="NCBI Taxonomy" id="1355477"/>
    <lineage>
        <taxon>Bacteria</taxon>
        <taxon>Pseudomonadati</taxon>
        <taxon>Pseudomonadota</taxon>
        <taxon>Alphaproteobacteria</taxon>
        <taxon>Hyphomicrobiales</taxon>
        <taxon>Nitrobacteraceae</taxon>
        <taxon>Bradyrhizobium</taxon>
    </lineage>
</organism>
<dbReference type="EMBL" id="AP014685">
    <property type="protein sequence ID" value="BAR61907.1"/>
    <property type="molecule type" value="Genomic_DNA"/>
</dbReference>
<sequence length="65" mass="7210">MFAIGIPPGETLPFGTAVVHQINFVHTHRDRAGFTWKEPMTLDIHVLAFRLDAIVPANNDNEKAA</sequence>
<accession>A0A0E4BWR2</accession>
<reference evidence="1 2" key="1">
    <citation type="submission" date="2014-11" db="EMBL/GenBank/DDBJ databases">
        <title>Symbiosis island explosion on the genome of extra-slow-growing strains of soybean bradyrhizobia with massive insertion sequences.</title>
        <authorList>
            <person name="Iida T."/>
            <person name="Minamisawa K."/>
        </authorList>
    </citation>
    <scope>NUCLEOTIDE SEQUENCE [LARGE SCALE GENOMIC DNA]</scope>
    <source>
        <strain evidence="1 2">NK6</strain>
    </source>
</reference>
<name>A0A0E4BWR2_9BRAD</name>
<evidence type="ECO:0000313" key="1">
    <source>
        <dbReference type="EMBL" id="BAR61907.1"/>
    </source>
</evidence>
<proteinExistence type="predicted"/>
<evidence type="ECO:0000313" key="2">
    <source>
        <dbReference type="Proteomes" id="UP000063308"/>
    </source>
</evidence>
<gene>
    <name evidence="1" type="ORF">NK6_8760</name>
</gene>
<protein>
    <submittedName>
        <fullName evidence="1">Uncharacterized protein</fullName>
    </submittedName>
</protein>